<gene>
    <name evidence="6" type="ORF">METZ01_LOCUS95790</name>
</gene>
<protein>
    <recommendedName>
        <fullName evidence="5">Aromatic amino acid beta-eliminating lyase/threonine aldolase domain-containing protein</fullName>
    </recommendedName>
</protein>
<dbReference type="AlphaFoldDB" id="A0A381VRI9"/>
<dbReference type="GO" id="GO:0005829">
    <property type="term" value="C:cytosol"/>
    <property type="evidence" value="ECO:0007669"/>
    <property type="project" value="TreeGrafter"/>
</dbReference>
<dbReference type="InterPro" id="IPR001597">
    <property type="entry name" value="ArAA_b-elim_lyase/Thr_aldolase"/>
</dbReference>
<evidence type="ECO:0000256" key="1">
    <source>
        <dbReference type="ARBA" id="ARBA00001933"/>
    </source>
</evidence>
<dbReference type="InterPro" id="IPR015424">
    <property type="entry name" value="PyrdxlP-dep_Trfase"/>
</dbReference>
<dbReference type="FunFam" id="3.40.640.10:FF:000030">
    <property type="entry name" value="Low-specificity L-threonine aldolase"/>
    <property type="match status" value="1"/>
</dbReference>
<evidence type="ECO:0000256" key="3">
    <source>
        <dbReference type="ARBA" id="ARBA00022898"/>
    </source>
</evidence>
<dbReference type="PANTHER" id="PTHR48097:SF9">
    <property type="entry name" value="L-THREONINE ALDOLASE"/>
    <property type="match status" value="1"/>
</dbReference>
<dbReference type="InterPro" id="IPR015421">
    <property type="entry name" value="PyrdxlP-dep_Trfase_major"/>
</dbReference>
<accession>A0A381VRI9</accession>
<feature type="domain" description="Aromatic amino acid beta-eliminating lyase/threonine aldolase" evidence="5">
    <location>
        <begin position="20"/>
        <end position="295"/>
    </location>
</feature>
<dbReference type="GO" id="GO:0006567">
    <property type="term" value="P:L-threonine catabolic process"/>
    <property type="evidence" value="ECO:0007669"/>
    <property type="project" value="TreeGrafter"/>
</dbReference>
<evidence type="ECO:0000259" key="5">
    <source>
        <dbReference type="Pfam" id="PF01212"/>
    </source>
</evidence>
<dbReference type="Pfam" id="PF01212">
    <property type="entry name" value="Beta_elim_lyase"/>
    <property type="match status" value="1"/>
</dbReference>
<dbReference type="NCBIfam" id="NF041359">
    <property type="entry name" value="GntG_guanitoxin"/>
    <property type="match status" value="1"/>
</dbReference>
<dbReference type="Gene3D" id="3.40.640.10">
    <property type="entry name" value="Type I PLP-dependent aspartate aminotransferase-like (Major domain)"/>
    <property type="match status" value="1"/>
</dbReference>
<organism evidence="6">
    <name type="scientific">marine metagenome</name>
    <dbReference type="NCBI Taxonomy" id="408172"/>
    <lineage>
        <taxon>unclassified sequences</taxon>
        <taxon>metagenomes</taxon>
        <taxon>ecological metagenomes</taxon>
    </lineage>
</organism>
<comment type="cofactor">
    <cofactor evidence="1">
        <name>pyridoxal 5'-phosphate</name>
        <dbReference type="ChEBI" id="CHEBI:597326"/>
    </cofactor>
</comment>
<evidence type="ECO:0000256" key="2">
    <source>
        <dbReference type="ARBA" id="ARBA00006966"/>
    </source>
</evidence>
<evidence type="ECO:0000256" key="4">
    <source>
        <dbReference type="ARBA" id="ARBA00023239"/>
    </source>
</evidence>
<evidence type="ECO:0000313" key="6">
    <source>
        <dbReference type="EMBL" id="SVA42936.1"/>
    </source>
</evidence>
<dbReference type="InterPro" id="IPR015422">
    <property type="entry name" value="PyrdxlP-dep_Trfase_small"/>
</dbReference>
<sequence length="352" mass="37162">VPEQQSTPFSADGPTGIQADFRSDTVTQATPAMRRAMAEASVGDDVYGEDPTVNALQERIATLAGKEAALFCTSGTQSNLAGILSHCQRGDEFLTGRNNHVMVNEVGGAAALGGAVPWPLEVDEQGCFTPDDVRAAVKEPDQHHPVTRLLSLENTVNGHAQSVDQIANLIAAAREHDLAVHLDGARLFHAAVAEGVGIDAYCADTDTVSLCLSKGLGAPVGTVLAGDQASIARAFRIRKMLGGGMRQAGHLAAAGLHALDHHVDRLAEDHERAGRIADGLRSIDGMEVVQATNMVWATPPADRHDGLVAHLEAAGILLCFWKPTLRIVTHLDVDDGHADLLVDTVGEFLSRT</sequence>
<dbReference type="PIRSF" id="PIRSF017617">
    <property type="entry name" value="Thr_aldolase"/>
    <property type="match status" value="1"/>
</dbReference>
<dbReference type="InterPro" id="IPR023603">
    <property type="entry name" value="Low_specificity_L-TA-like"/>
</dbReference>
<dbReference type="PANTHER" id="PTHR48097">
    <property type="entry name" value="L-THREONINE ALDOLASE-RELATED"/>
    <property type="match status" value="1"/>
</dbReference>
<name>A0A381VRI9_9ZZZZ</name>
<dbReference type="Gene3D" id="3.90.1150.10">
    <property type="entry name" value="Aspartate Aminotransferase, domain 1"/>
    <property type="match status" value="1"/>
</dbReference>
<dbReference type="NCBIfam" id="NF007825">
    <property type="entry name" value="PRK10534.1"/>
    <property type="match status" value="1"/>
</dbReference>
<dbReference type="SUPFAM" id="SSF53383">
    <property type="entry name" value="PLP-dependent transferases"/>
    <property type="match status" value="1"/>
</dbReference>
<reference evidence="6" key="1">
    <citation type="submission" date="2018-05" db="EMBL/GenBank/DDBJ databases">
        <authorList>
            <person name="Lanie J.A."/>
            <person name="Ng W.-L."/>
            <person name="Kazmierczak K.M."/>
            <person name="Andrzejewski T.M."/>
            <person name="Davidsen T.M."/>
            <person name="Wayne K.J."/>
            <person name="Tettelin H."/>
            <person name="Glass J.I."/>
            <person name="Rusch D."/>
            <person name="Podicherti R."/>
            <person name="Tsui H.-C.T."/>
            <person name="Winkler M.E."/>
        </authorList>
    </citation>
    <scope>NUCLEOTIDE SEQUENCE</scope>
</reference>
<keyword evidence="3" id="KW-0663">Pyridoxal phosphate</keyword>
<dbReference type="EMBL" id="UINC01009580">
    <property type="protein sequence ID" value="SVA42936.1"/>
    <property type="molecule type" value="Genomic_DNA"/>
</dbReference>
<comment type="similarity">
    <text evidence="2">Belongs to the threonine aldolase family.</text>
</comment>
<proteinExistence type="inferred from homology"/>
<dbReference type="GO" id="GO:0006545">
    <property type="term" value="P:glycine biosynthetic process"/>
    <property type="evidence" value="ECO:0007669"/>
    <property type="project" value="TreeGrafter"/>
</dbReference>
<feature type="non-terminal residue" evidence="6">
    <location>
        <position position="1"/>
    </location>
</feature>
<dbReference type="GO" id="GO:0008732">
    <property type="term" value="F:L-allo-threonine aldolase activity"/>
    <property type="evidence" value="ECO:0007669"/>
    <property type="project" value="TreeGrafter"/>
</dbReference>
<keyword evidence="4" id="KW-0456">Lyase</keyword>